<evidence type="ECO:0000313" key="2">
    <source>
        <dbReference type="Proteomes" id="UP000293846"/>
    </source>
</evidence>
<dbReference type="Proteomes" id="UP000293846">
    <property type="component" value="Unassembled WGS sequence"/>
</dbReference>
<keyword evidence="2" id="KW-1185">Reference proteome</keyword>
<dbReference type="EMBL" id="SJTH01000060">
    <property type="protein sequence ID" value="TCJ01486.1"/>
    <property type="molecule type" value="Genomic_DNA"/>
</dbReference>
<dbReference type="RefSeq" id="WP_131238680.1">
    <property type="nucleotide sequence ID" value="NZ_SJTH01000060.1"/>
</dbReference>
<dbReference type="Pfam" id="PF10934">
    <property type="entry name" value="Sheath_initiator"/>
    <property type="match status" value="1"/>
</dbReference>
<reference evidence="1 2" key="1">
    <citation type="submission" date="2019-03" db="EMBL/GenBank/DDBJ databases">
        <authorList>
            <person name="Jensen L."/>
            <person name="Storgaard J."/>
            <person name="Sulaj E."/>
            <person name="Schramm A."/>
            <person name="Marshall I.P.G."/>
        </authorList>
    </citation>
    <scope>NUCLEOTIDE SEQUENCE [LARGE SCALE GENOMIC DNA]</scope>
    <source>
        <strain evidence="1 2">2017H2G3</strain>
    </source>
</reference>
<sequence length="135" mass="15664">MVLPTGDFIVTEDVEVIDPLTLPTKTYRLDFEKGRCAGMIDDIEALKQWIFKALSTIRFKHIIYSDEYGFEEMIGKEKIYVKAELPRRIKETLFVNERITAIEDMTMVFEGDQCTSEFTCISVYGKFPMEVDINV</sequence>
<gene>
    <name evidence="1" type="ORF">E0Y62_23715</name>
</gene>
<dbReference type="InterPro" id="IPR020288">
    <property type="entry name" value="Sheath_initiator"/>
</dbReference>
<organism evidence="1 2">
    <name type="scientific">Cytobacillus praedii</name>
    <dbReference type="NCBI Taxonomy" id="1742358"/>
    <lineage>
        <taxon>Bacteria</taxon>
        <taxon>Bacillati</taxon>
        <taxon>Bacillota</taxon>
        <taxon>Bacilli</taxon>
        <taxon>Bacillales</taxon>
        <taxon>Bacillaceae</taxon>
        <taxon>Cytobacillus</taxon>
    </lineage>
</organism>
<proteinExistence type="predicted"/>
<accession>A0A4R1APV4</accession>
<protein>
    <submittedName>
        <fullName evidence="1">DUF2634 domain-containing protein</fullName>
    </submittedName>
</protein>
<name>A0A4R1APV4_9BACI</name>
<evidence type="ECO:0000313" key="1">
    <source>
        <dbReference type="EMBL" id="TCJ01486.1"/>
    </source>
</evidence>
<comment type="caution">
    <text evidence="1">The sequence shown here is derived from an EMBL/GenBank/DDBJ whole genome shotgun (WGS) entry which is preliminary data.</text>
</comment>
<dbReference type="AlphaFoldDB" id="A0A4R1APV4"/>
<dbReference type="OrthoDB" id="89089at2"/>